<evidence type="ECO:0000256" key="7">
    <source>
        <dbReference type="SAM" id="Phobius"/>
    </source>
</evidence>
<comment type="similarity">
    <text evidence="2">Belongs to the cytochrome ubiquinol oxidase subunit 2 family.</text>
</comment>
<feature type="transmembrane region" description="Helical" evidence="7">
    <location>
        <begin position="225"/>
        <end position="249"/>
    </location>
</feature>
<dbReference type="RefSeq" id="WP_377492456.1">
    <property type="nucleotide sequence ID" value="NZ_JBHUOX010000062.1"/>
</dbReference>
<feature type="transmembrane region" description="Helical" evidence="7">
    <location>
        <begin position="111"/>
        <end position="135"/>
    </location>
</feature>
<evidence type="ECO:0000313" key="9">
    <source>
        <dbReference type="Proteomes" id="UP001597641"/>
    </source>
</evidence>
<evidence type="ECO:0000256" key="3">
    <source>
        <dbReference type="ARBA" id="ARBA00022475"/>
    </source>
</evidence>
<gene>
    <name evidence="8" type="ORF">ACFS7Z_26785</name>
</gene>
<evidence type="ECO:0000256" key="2">
    <source>
        <dbReference type="ARBA" id="ARBA00007543"/>
    </source>
</evidence>
<dbReference type="EMBL" id="JBHUOX010000062">
    <property type="protein sequence ID" value="MFD3003991.1"/>
    <property type="molecule type" value="Genomic_DNA"/>
</dbReference>
<dbReference type="PANTHER" id="PTHR43141">
    <property type="entry name" value="CYTOCHROME BD2 SUBUNIT II"/>
    <property type="match status" value="1"/>
</dbReference>
<name>A0ABW6C2B1_9BACT</name>
<keyword evidence="9" id="KW-1185">Reference proteome</keyword>
<evidence type="ECO:0000256" key="1">
    <source>
        <dbReference type="ARBA" id="ARBA00004651"/>
    </source>
</evidence>
<proteinExistence type="inferred from homology"/>
<accession>A0ABW6C2B1</accession>
<feature type="transmembrane region" description="Helical" evidence="7">
    <location>
        <begin position="155"/>
        <end position="180"/>
    </location>
</feature>
<dbReference type="Pfam" id="PF02322">
    <property type="entry name" value="Cyt_bd_oxida_II"/>
    <property type="match status" value="1"/>
</dbReference>
<feature type="transmembrane region" description="Helical" evidence="7">
    <location>
        <begin position="6"/>
        <end position="33"/>
    </location>
</feature>
<keyword evidence="6 7" id="KW-0472">Membrane</keyword>
<feature type="transmembrane region" description="Helical" evidence="7">
    <location>
        <begin position="301"/>
        <end position="326"/>
    </location>
</feature>
<keyword evidence="3" id="KW-1003">Cell membrane</keyword>
<reference evidence="9" key="1">
    <citation type="journal article" date="2019" name="Int. J. Syst. Evol. Microbiol.">
        <title>The Global Catalogue of Microorganisms (GCM) 10K type strain sequencing project: providing services to taxonomists for standard genome sequencing and annotation.</title>
        <authorList>
            <consortium name="The Broad Institute Genomics Platform"/>
            <consortium name="The Broad Institute Genome Sequencing Center for Infectious Disease"/>
            <person name="Wu L."/>
            <person name="Ma J."/>
        </authorList>
    </citation>
    <scope>NUCLEOTIDE SEQUENCE [LARGE SCALE GENOMIC DNA]</scope>
    <source>
        <strain evidence="9">KCTC 23984</strain>
    </source>
</reference>
<feature type="transmembrane region" description="Helical" evidence="7">
    <location>
        <begin position="80"/>
        <end position="99"/>
    </location>
</feature>
<dbReference type="InterPro" id="IPR003317">
    <property type="entry name" value="Cyt-d_oxidase_su2"/>
</dbReference>
<dbReference type="Proteomes" id="UP001597641">
    <property type="component" value="Unassembled WGS sequence"/>
</dbReference>
<evidence type="ECO:0000313" key="8">
    <source>
        <dbReference type="EMBL" id="MFD3003991.1"/>
    </source>
</evidence>
<keyword evidence="4 7" id="KW-0812">Transmembrane</keyword>
<organism evidence="8 9">
    <name type="scientific">Pontibacter toksunensis</name>
    <dbReference type="NCBI Taxonomy" id="1332631"/>
    <lineage>
        <taxon>Bacteria</taxon>
        <taxon>Pseudomonadati</taxon>
        <taxon>Bacteroidota</taxon>
        <taxon>Cytophagia</taxon>
        <taxon>Cytophagales</taxon>
        <taxon>Hymenobacteraceae</taxon>
        <taxon>Pontibacter</taxon>
    </lineage>
</organism>
<protein>
    <submittedName>
        <fullName evidence="8">Cytochrome d ubiquinol oxidase subunit II</fullName>
    </submittedName>
</protein>
<keyword evidence="5 7" id="KW-1133">Transmembrane helix</keyword>
<feature type="transmembrane region" description="Helical" evidence="7">
    <location>
        <begin position="192"/>
        <end position="213"/>
    </location>
</feature>
<sequence length="336" mass="37710">MLQVIIIILGISFILYTLLGGADFGAGIVEAFAGRRGEKTVSKAMAPVWEANHVWLILAIVILFTAFPLVYATISVALHIPLMIVLLGIVLRGSSFTFRHYDVVHDVTHKYYTLFFRVSSFVTPIFLGITLGAMILGRISLELTGSFYQQYITPWFNVFCLVMGLFSASLFGYIAAVFLIGEAAYPDEQKRYVRLAKVFLSLTYILGASVFVAAEVENHHLFEAFYASSMSVSAFGTVVLFTPVIFYLFHHPSIFLLRAAVSVQVTLIMLGWFAIQFPILVYERNGQHLTFYNTQAPHETLFQLVIALLVGLVLVLPAFFFLFKVFKQGKDKPERL</sequence>
<evidence type="ECO:0000256" key="5">
    <source>
        <dbReference type="ARBA" id="ARBA00022989"/>
    </source>
</evidence>
<feature type="transmembrane region" description="Helical" evidence="7">
    <location>
        <begin position="256"/>
        <end position="281"/>
    </location>
</feature>
<comment type="subcellular location">
    <subcellularLocation>
        <location evidence="1">Cell membrane</location>
        <topology evidence="1">Multi-pass membrane protein</topology>
    </subcellularLocation>
</comment>
<feature type="transmembrane region" description="Helical" evidence="7">
    <location>
        <begin position="54"/>
        <end position="74"/>
    </location>
</feature>
<evidence type="ECO:0000256" key="6">
    <source>
        <dbReference type="ARBA" id="ARBA00023136"/>
    </source>
</evidence>
<dbReference type="PANTHER" id="PTHR43141:SF4">
    <property type="entry name" value="CYTOCHROME BD2 SUBUNIT II"/>
    <property type="match status" value="1"/>
</dbReference>
<comment type="caution">
    <text evidence="8">The sequence shown here is derived from an EMBL/GenBank/DDBJ whole genome shotgun (WGS) entry which is preliminary data.</text>
</comment>
<evidence type="ECO:0000256" key="4">
    <source>
        <dbReference type="ARBA" id="ARBA00022692"/>
    </source>
</evidence>